<comment type="subunit">
    <text evidence="11">Component of an histone acetyltransferase complex. Interacts with H3K4me3 and to a lesser extent with H3K4me2.</text>
</comment>
<dbReference type="GO" id="GO:0008270">
    <property type="term" value="F:zinc ion binding"/>
    <property type="evidence" value="ECO:0007669"/>
    <property type="project" value="UniProtKB-KW"/>
</dbReference>
<dbReference type="SMART" id="SM00249">
    <property type="entry name" value="PHD"/>
    <property type="match status" value="1"/>
</dbReference>
<comment type="caution">
    <text evidence="14">The sequence shown here is derived from an EMBL/GenBank/DDBJ whole genome shotgun (WGS) entry which is preliminary data.</text>
</comment>
<dbReference type="CDD" id="cd15505">
    <property type="entry name" value="PHD_ING"/>
    <property type="match status" value="1"/>
</dbReference>
<protein>
    <recommendedName>
        <fullName evidence="11">Chromatin modification-related protein</fullName>
    </recommendedName>
</protein>
<comment type="subcellular location">
    <subcellularLocation>
        <location evidence="1 11">Nucleus</location>
    </subcellularLocation>
</comment>
<dbReference type="Gene3D" id="6.10.140.1740">
    <property type="match status" value="1"/>
</dbReference>
<name>A0A9P6YPU8_RHIOR</name>
<evidence type="ECO:0000256" key="12">
    <source>
        <dbReference type="SAM" id="MobiDB-lite"/>
    </source>
</evidence>
<keyword evidence="5 9" id="KW-0862">Zinc</keyword>
<dbReference type="SMART" id="SM01408">
    <property type="entry name" value="ING"/>
    <property type="match status" value="1"/>
</dbReference>
<dbReference type="InterPro" id="IPR028651">
    <property type="entry name" value="ING_fam"/>
</dbReference>
<feature type="binding site" evidence="9">
    <location>
        <position position="198"/>
    </location>
    <ligand>
        <name>Zn(2+)</name>
        <dbReference type="ChEBI" id="CHEBI:29105"/>
        <label>1</label>
    </ligand>
</feature>
<dbReference type="FunFam" id="3.30.40.10:FF:000016">
    <property type="entry name" value="Inhibitor of growth protein"/>
    <property type="match status" value="1"/>
</dbReference>
<dbReference type="InterPro" id="IPR019786">
    <property type="entry name" value="Zinc_finger_PHD-type_CS"/>
</dbReference>
<dbReference type="InterPro" id="IPR013083">
    <property type="entry name" value="Znf_RING/FYVE/PHD"/>
</dbReference>
<dbReference type="InterPro" id="IPR024610">
    <property type="entry name" value="ING_N_histone-binding"/>
</dbReference>
<dbReference type="InterPro" id="IPR001965">
    <property type="entry name" value="Znf_PHD"/>
</dbReference>
<feature type="binding site" evidence="9">
    <location>
        <position position="187"/>
    </location>
    <ligand>
        <name>Zn(2+)</name>
        <dbReference type="ChEBI" id="CHEBI:29105"/>
        <label>2</label>
    </ligand>
</feature>
<evidence type="ECO:0000256" key="3">
    <source>
        <dbReference type="ARBA" id="ARBA00022723"/>
    </source>
</evidence>
<feature type="binding site" evidence="9">
    <location>
        <position position="214"/>
    </location>
    <ligand>
        <name>Zn(2+)</name>
        <dbReference type="ChEBI" id="CHEBI:29105"/>
        <label>2</label>
    </ligand>
</feature>
<evidence type="ECO:0000256" key="11">
    <source>
        <dbReference type="RuleBase" id="RU361213"/>
    </source>
</evidence>
<dbReference type="EMBL" id="JAANIT010000004">
    <property type="protein sequence ID" value="KAG1554235.1"/>
    <property type="molecule type" value="Genomic_DNA"/>
</dbReference>
<dbReference type="Pfam" id="PF12998">
    <property type="entry name" value="ING"/>
    <property type="match status" value="1"/>
</dbReference>
<feature type="binding site" evidence="9">
    <location>
        <position position="217"/>
    </location>
    <ligand>
        <name>Zn(2+)</name>
        <dbReference type="ChEBI" id="CHEBI:29105"/>
        <label>2</label>
    </ligand>
</feature>
<keyword evidence="3 9" id="KW-0479">Metal-binding</keyword>
<keyword evidence="6 11" id="KW-0156">Chromatin regulator</keyword>
<evidence type="ECO:0000256" key="8">
    <source>
        <dbReference type="PIRSR" id="PIRSR628651-50"/>
    </source>
</evidence>
<sequence>MSLSIADVFEDYIESLQNLPFEVDQNMQELRRMDDDLQKYRETYTKNKKSYIKQYRLSNSVNLAPARLQLEKEFRTAIQKQDQKIELAMKMYDLVTRHIERLDSQVIKTGMNEADWIRSTTTLRKGPPNNNRKRPLSASDRPRKKIHYSSSSRPSMIGVATHETESDINEPTYCYCNQVSFGDMIACDSENCEREWFHYACVGLVEPPAGKWYCEDCRADQFGYNDSSSDQSTSSDSEDED</sequence>
<gene>
    <name evidence="14" type="ORF">G6F51_000100</name>
</gene>
<dbReference type="PROSITE" id="PS50016">
    <property type="entry name" value="ZF_PHD_2"/>
    <property type="match status" value="1"/>
</dbReference>
<dbReference type="PANTHER" id="PTHR10333">
    <property type="entry name" value="INHIBITOR OF GROWTH PROTEIN"/>
    <property type="match status" value="1"/>
</dbReference>
<feature type="site" description="Histone H3K4me3 binding" evidence="8">
    <location>
        <position position="188"/>
    </location>
</feature>
<dbReference type="GO" id="GO:0005634">
    <property type="term" value="C:nucleus"/>
    <property type="evidence" value="ECO:0007669"/>
    <property type="project" value="UniProtKB-SubCell"/>
</dbReference>
<dbReference type="GO" id="GO:0006325">
    <property type="term" value="P:chromatin organization"/>
    <property type="evidence" value="ECO:0007669"/>
    <property type="project" value="UniProtKB-KW"/>
</dbReference>
<dbReference type="SUPFAM" id="SSF57903">
    <property type="entry name" value="FYVE/PHD zinc finger"/>
    <property type="match status" value="1"/>
</dbReference>
<feature type="binding site" evidence="9">
    <location>
        <position position="192"/>
    </location>
    <ligand>
        <name>Zn(2+)</name>
        <dbReference type="ChEBI" id="CHEBI:29105"/>
        <label>2</label>
    </ligand>
</feature>
<dbReference type="OrthoDB" id="5411773at2759"/>
<dbReference type="AlphaFoldDB" id="A0A9P6YPU8"/>
<dbReference type="CDD" id="cd16858">
    <property type="entry name" value="ING_ING3_Yng2p"/>
    <property type="match status" value="1"/>
</dbReference>
<evidence type="ECO:0000259" key="13">
    <source>
        <dbReference type="PROSITE" id="PS50016"/>
    </source>
</evidence>
<dbReference type="InterPro" id="IPR019787">
    <property type="entry name" value="Znf_PHD-finger"/>
</dbReference>
<feature type="binding site" evidence="9">
    <location>
        <position position="174"/>
    </location>
    <ligand>
        <name>Zn(2+)</name>
        <dbReference type="ChEBI" id="CHEBI:29105"/>
        <label>1</label>
    </ligand>
</feature>
<accession>A0A9P6YPU8</accession>
<evidence type="ECO:0000256" key="6">
    <source>
        <dbReference type="ARBA" id="ARBA00022853"/>
    </source>
</evidence>
<dbReference type="Proteomes" id="UP000717996">
    <property type="component" value="Unassembled WGS sequence"/>
</dbReference>
<evidence type="ECO:0000313" key="15">
    <source>
        <dbReference type="Proteomes" id="UP000717996"/>
    </source>
</evidence>
<evidence type="ECO:0000256" key="1">
    <source>
        <dbReference type="ARBA" id="ARBA00004123"/>
    </source>
</evidence>
<keyword evidence="7 11" id="KW-0539">Nucleus</keyword>
<dbReference type="InterPro" id="IPR011011">
    <property type="entry name" value="Znf_FYVE_PHD"/>
</dbReference>
<organism evidence="14 15">
    <name type="scientific">Rhizopus oryzae</name>
    <name type="common">Mucormycosis agent</name>
    <name type="synonym">Rhizopus arrhizus var. delemar</name>
    <dbReference type="NCBI Taxonomy" id="64495"/>
    <lineage>
        <taxon>Eukaryota</taxon>
        <taxon>Fungi</taxon>
        <taxon>Fungi incertae sedis</taxon>
        <taxon>Mucoromycota</taxon>
        <taxon>Mucoromycotina</taxon>
        <taxon>Mucoromycetes</taxon>
        <taxon>Mucorales</taxon>
        <taxon>Mucorineae</taxon>
        <taxon>Rhizopodaceae</taxon>
        <taxon>Rhizopus</taxon>
    </lineage>
</organism>
<feature type="site" description="Histone H3K4me3 binding" evidence="8">
    <location>
        <position position="173"/>
    </location>
</feature>
<feature type="site" description="Histone H3K4me3 binding" evidence="8">
    <location>
        <position position="184"/>
    </location>
</feature>
<comment type="similarity">
    <text evidence="2 11">Belongs to the ING family.</text>
</comment>
<evidence type="ECO:0000256" key="4">
    <source>
        <dbReference type="ARBA" id="ARBA00022771"/>
    </source>
</evidence>
<dbReference type="Gene3D" id="3.30.40.10">
    <property type="entry name" value="Zinc/RING finger domain, C3HC4 (zinc finger)"/>
    <property type="match status" value="1"/>
</dbReference>
<dbReference type="Pfam" id="PF23011">
    <property type="entry name" value="PHD-1st_NSD"/>
    <property type="match status" value="1"/>
</dbReference>
<dbReference type="GO" id="GO:0006355">
    <property type="term" value="P:regulation of DNA-templated transcription"/>
    <property type="evidence" value="ECO:0007669"/>
    <property type="project" value="TreeGrafter"/>
</dbReference>
<evidence type="ECO:0000256" key="2">
    <source>
        <dbReference type="ARBA" id="ARBA00010210"/>
    </source>
</evidence>
<proteinExistence type="inferred from homology"/>
<feature type="binding site" evidence="9">
    <location>
        <position position="201"/>
    </location>
    <ligand>
        <name>Zn(2+)</name>
        <dbReference type="ChEBI" id="CHEBI:29105"/>
        <label>1</label>
    </ligand>
</feature>
<evidence type="ECO:0000313" key="14">
    <source>
        <dbReference type="EMBL" id="KAG1554235.1"/>
    </source>
</evidence>
<reference evidence="14" key="1">
    <citation type="journal article" date="2020" name="Microb. Genom.">
        <title>Genetic diversity of clinical and environmental Mucorales isolates obtained from an investigation of mucormycosis cases among solid organ transplant recipients.</title>
        <authorList>
            <person name="Nguyen M.H."/>
            <person name="Kaul D."/>
            <person name="Muto C."/>
            <person name="Cheng S.J."/>
            <person name="Richter R.A."/>
            <person name="Bruno V.M."/>
            <person name="Liu G."/>
            <person name="Beyhan S."/>
            <person name="Sundermann A.J."/>
            <person name="Mounaud S."/>
            <person name="Pasculle A.W."/>
            <person name="Nierman W.C."/>
            <person name="Driscoll E."/>
            <person name="Cumbie R."/>
            <person name="Clancy C.J."/>
            <person name="Dupont C.L."/>
        </authorList>
    </citation>
    <scope>NUCLEOTIDE SEQUENCE</scope>
    <source>
        <strain evidence="14">GL16</strain>
    </source>
</reference>
<feature type="domain" description="PHD-type" evidence="13">
    <location>
        <begin position="171"/>
        <end position="220"/>
    </location>
</feature>
<feature type="binding site" evidence="9">
    <location>
        <position position="176"/>
    </location>
    <ligand>
        <name>Zn(2+)</name>
        <dbReference type="ChEBI" id="CHEBI:29105"/>
        <label>1</label>
    </ligand>
</feature>
<evidence type="ECO:0000256" key="7">
    <source>
        <dbReference type="ARBA" id="ARBA00023242"/>
    </source>
</evidence>
<comment type="function">
    <text evidence="11">Component of an histone acetyltransferase complex.</text>
</comment>
<comment type="domain">
    <text evidence="11">The PHD-type zinc finger mediates the binding to H3K4me3.</text>
</comment>
<feature type="region of interest" description="Disordered" evidence="12">
    <location>
        <begin position="119"/>
        <end position="154"/>
    </location>
</feature>
<dbReference type="PROSITE" id="PS01359">
    <property type="entry name" value="ZF_PHD_1"/>
    <property type="match status" value="1"/>
</dbReference>
<dbReference type="PANTHER" id="PTHR10333:SF42">
    <property type="entry name" value="INHIBITOR OF GROWTH PROTEIN 5"/>
    <property type="match status" value="1"/>
</dbReference>
<evidence type="ECO:0000256" key="10">
    <source>
        <dbReference type="PROSITE-ProRule" id="PRU00146"/>
    </source>
</evidence>
<evidence type="ECO:0000256" key="5">
    <source>
        <dbReference type="ARBA" id="ARBA00022833"/>
    </source>
</evidence>
<dbReference type="InterPro" id="IPR059153">
    <property type="entry name" value="NSD_PHD-1st"/>
</dbReference>
<keyword evidence="4 10" id="KW-0863">Zinc-finger</keyword>
<feature type="site" description="Histone H3K4me3 binding" evidence="8">
    <location>
        <position position="196"/>
    </location>
</feature>
<evidence type="ECO:0000256" key="9">
    <source>
        <dbReference type="PIRSR" id="PIRSR628651-51"/>
    </source>
</evidence>